<evidence type="ECO:0000256" key="1">
    <source>
        <dbReference type="ARBA" id="ARBA00004123"/>
    </source>
</evidence>
<dbReference type="InterPro" id="IPR006447">
    <property type="entry name" value="Myb_dom_plants"/>
</dbReference>
<accession>A0A0V0HKR1</accession>
<dbReference type="EMBL" id="GEDG01024527">
    <property type="protein sequence ID" value="JAP15904.1"/>
    <property type="molecule type" value="Transcribed_RNA"/>
</dbReference>
<dbReference type="InterPro" id="IPR017930">
    <property type="entry name" value="Myb_dom"/>
</dbReference>
<keyword evidence="3" id="KW-0804">Transcription</keyword>
<keyword evidence="2" id="KW-0805">Transcription regulation</keyword>
<evidence type="ECO:0000256" key="3">
    <source>
        <dbReference type="ARBA" id="ARBA00023163"/>
    </source>
</evidence>
<evidence type="ECO:0000259" key="5">
    <source>
        <dbReference type="PROSITE" id="PS51294"/>
    </source>
</evidence>
<dbReference type="NCBIfam" id="TIGR01557">
    <property type="entry name" value="myb_SHAQKYF"/>
    <property type="match status" value="1"/>
</dbReference>
<evidence type="ECO:0000256" key="4">
    <source>
        <dbReference type="ARBA" id="ARBA00023242"/>
    </source>
</evidence>
<comment type="subcellular location">
    <subcellularLocation>
        <location evidence="1">Nucleus</location>
    </subcellularLocation>
</comment>
<feature type="domain" description="HTH myb-type" evidence="5">
    <location>
        <begin position="50"/>
        <end position="80"/>
    </location>
</feature>
<dbReference type="PANTHER" id="PTHR12802">
    <property type="entry name" value="SWI/SNF COMPLEX-RELATED"/>
    <property type="match status" value="1"/>
</dbReference>
<keyword evidence="4" id="KW-0539">Nucleus</keyword>
<dbReference type="PANTHER" id="PTHR12802:SF175">
    <property type="entry name" value="PROTEIN REVEILLE 2"/>
    <property type="match status" value="1"/>
</dbReference>
<dbReference type="PROSITE" id="PS51294">
    <property type="entry name" value="HTH_MYB"/>
    <property type="match status" value="1"/>
</dbReference>
<dbReference type="EMBL" id="GEDG01018150">
    <property type="protein sequence ID" value="JAP21036.1"/>
    <property type="molecule type" value="Transcribed_RNA"/>
</dbReference>
<dbReference type="GO" id="GO:0005634">
    <property type="term" value="C:nucleus"/>
    <property type="evidence" value="ECO:0007669"/>
    <property type="project" value="UniProtKB-SubCell"/>
</dbReference>
<dbReference type="InterPro" id="IPR001005">
    <property type="entry name" value="SANT/Myb"/>
</dbReference>
<dbReference type="EMBL" id="GEDG01002994">
    <property type="protein sequence ID" value="JAP35404.1"/>
    <property type="molecule type" value="Transcribed_RNA"/>
</dbReference>
<proteinExistence type="predicted"/>
<name>A0A0V0HKR1_SOLCH</name>
<sequence>MVADAVNQVEGAQQGASSMISSKLETVATQGKAPTCLANENVLKARKPYTITKQREKWTEEEHQRFLEALKLYGRAWRQIEGKCGIRLFVPDKRSILLLTPPPIYVVQGLFGLAFGL</sequence>
<dbReference type="Gene3D" id="1.10.10.60">
    <property type="entry name" value="Homeodomain-like"/>
    <property type="match status" value="1"/>
</dbReference>
<organism evidence="6">
    <name type="scientific">Solanum chacoense</name>
    <name type="common">Chaco potato</name>
    <dbReference type="NCBI Taxonomy" id="4108"/>
    <lineage>
        <taxon>Eukaryota</taxon>
        <taxon>Viridiplantae</taxon>
        <taxon>Streptophyta</taxon>
        <taxon>Embryophyta</taxon>
        <taxon>Tracheophyta</taxon>
        <taxon>Spermatophyta</taxon>
        <taxon>Magnoliopsida</taxon>
        <taxon>eudicotyledons</taxon>
        <taxon>Gunneridae</taxon>
        <taxon>Pentapetalae</taxon>
        <taxon>asterids</taxon>
        <taxon>lamiids</taxon>
        <taxon>Solanales</taxon>
        <taxon>Solanaceae</taxon>
        <taxon>Solanoideae</taxon>
        <taxon>Solaneae</taxon>
        <taxon>Solanum</taxon>
    </lineage>
</organism>
<dbReference type="GO" id="GO:0000976">
    <property type="term" value="F:transcription cis-regulatory region binding"/>
    <property type="evidence" value="ECO:0007669"/>
    <property type="project" value="UniProtKB-ARBA"/>
</dbReference>
<evidence type="ECO:0000256" key="2">
    <source>
        <dbReference type="ARBA" id="ARBA00023015"/>
    </source>
</evidence>
<dbReference type="InterPro" id="IPR009057">
    <property type="entry name" value="Homeodomain-like_sf"/>
</dbReference>
<evidence type="ECO:0000313" key="6">
    <source>
        <dbReference type="EMBL" id="JAP21036.1"/>
    </source>
</evidence>
<dbReference type="Pfam" id="PF00249">
    <property type="entry name" value="Myb_DNA-binding"/>
    <property type="match status" value="1"/>
</dbReference>
<protein>
    <submittedName>
        <fullName evidence="6">Putative ovule protein</fullName>
    </submittedName>
</protein>
<dbReference type="CDD" id="cd00167">
    <property type="entry name" value="SANT"/>
    <property type="match status" value="1"/>
</dbReference>
<dbReference type="AlphaFoldDB" id="A0A0V0HKR1"/>
<reference evidence="6" key="1">
    <citation type="submission" date="2015-12" db="EMBL/GenBank/DDBJ databases">
        <title>Gene expression during late stages of embryo sac development: a critical building block for successful pollen-pistil interactions.</title>
        <authorList>
            <person name="Liu Y."/>
            <person name="Joly V."/>
            <person name="Sabar M."/>
            <person name="Matton D.P."/>
        </authorList>
    </citation>
    <scope>NUCLEOTIDE SEQUENCE</scope>
</reference>
<dbReference type="SUPFAM" id="SSF46689">
    <property type="entry name" value="Homeodomain-like"/>
    <property type="match status" value="1"/>
</dbReference>
<dbReference type="GO" id="GO:0010597">
    <property type="term" value="P:green leaf volatile biosynthetic process"/>
    <property type="evidence" value="ECO:0007669"/>
    <property type="project" value="UniProtKB-ARBA"/>
</dbReference>